<dbReference type="OrthoDB" id="3467214at2"/>
<dbReference type="Proteomes" id="UP000029004">
    <property type="component" value="Unassembled WGS sequence"/>
</dbReference>
<evidence type="ECO:0000256" key="3">
    <source>
        <dbReference type="ARBA" id="ARBA00023163"/>
    </source>
</evidence>
<evidence type="ECO:0000256" key="2">
    <source>
        <dbReference type="ARBA" id="ARBA00023125"/>
    </source>
</evidence>
<keyword evidence="1" id="KW-0805">Transcription regulation</keyword>
<dbReference type="SMART" id="SM00354">
    <property type="entry name" value="HTH_LACI"/>
    <property type="match status" value="1"/>
</dbReference>
<evidence type="ECO:0000313" key="6">
    <source>
        <dbReference type="Proteomes" id="UP000029004"/>
    </source>
</evidence>
<dbReference type="eggNOG" id="COG1609">
    <property type="taxonomic scope" value="Bacteria"/>
</dbReference>
<name>A0A087DNC4_9BIFI</name>
<dbReference type="GO" id="GO:0000976">
    <property type="term" value="F:transcription cis-regulatory region binding"/>
    <property type="evidence" value="ECO:0007669"/>
    <property type="project" value="TreeGrafter"/>
</dbReference>
<dbReference type="SUPFAM" id="SSF53822">
    <property type="entry name" value="Periplasmic binding protein-like I"/>
    <property type="match status" value="1"/>
</dbReference>
<gene>
    <name evidence="5" type="ORF">BSTEL_1935</name>
</gene>
<dbReference type="PANTHER" id="PTHR30146:SF109">
    <property type="entry name" value="HTH-TYPE TRANSCRIPTIONAL REGULATOR GALS"/>
    <property type="match status" value="1"/>
</dbReference>
<dbReference type="PROSITE" id="PS00356">
    <property type="entry name" value="HTH_LACI_1"/>
    <property type="match status" value="1"/>
</dbReference>
<dbReference type="PROSITE" id="PS50932">
    <property type="entry name" value="HTH_LACI_2"/>
    <property type="match status" value="1"/>
</dbReference>
<keyword evidence="2" id="KW-0238">DNA-binding</keyword>
<dbReference type="CDD" id="cd01392">
    <property type="entry name" value="HTH_LacI"/>
    <property type="match status" value="1"/>
</dbReference>
<organism evidence="5 6">
    <name type="scientific">Bifidobacterium stellenboschense</name>
    <dbReference type="NCBI Taxonomy" id="762211"/>
    <lineage>
        <taxon>Bacteria</taxon>
        <taxon>Bacillati</taxon>
        <taxon>Actinomycetota</taxon>
        <taxon>Actinomycetes</taxon>
        <taxon>Bifidobacteriales</taxon>
        <taxon>Bifidobacteriaceae</taxon>
        <taxon>Bifidobacterium</taxon>
    </lineage>
</organism>
<evidence type="ECO:0000256" key="1">
    <source>
        <dbReference type="ARBA" id="ARBA00023015"/>
    </source>
</evidence>
<evidence type="ECO:0000313" key="5">
    <source>
        <dbReference type="EMBL" id="KFI97024.1"/>
    </source>
</evidence>
<sequence>MNAAERRRENASPRKTTLADVAAAAGVSLATASKALNHQPRVSETTRAKVLATAQRIGYIPASSAASPENPTASDDTTRSGSIGVITSDLVGRWSIPILIGAEDELAGTSNTVMLNNARGDTQLERNGLAFFASRNADGILMAGQETNPRPSVRQETDIPVVYALAPSEDPDECSVTCDNVQAGRLAVEHLLSCGKSRIAVIGGNETFDAATDRLKGTMQALHDAGLEPAGPVRFNEWSESWGRAATRLLIDQHVDFDGVVCQNDQIARGCLTVLRQEGLEVPRDVAVIGHDDWQVLTLDSVPPLTSIVNPVEEIGHIAARKLLDAINGHPHHGIEYVPCRLIQRESTLPLR</sequence>
<dbReference type="Pfam" id="PF00356">
    <property type="entry name" value="LacI"/>
    <property type="match status" value="1"/>
</dbReference>
<dbReference type="SUPFAM" id="SSF47413">
    <property type="entry name" value="lambda repressor-like DNA-binding domains"/>
    <property type="match status" value="1"/>
</dbReference>
<dbReference type="STRING" id="762211.BSTEL_1935"/>
<dbReference type="Gene3D" id="3.40.50.2300">
    <property type="match status" value="2"/>
</dbReference>
<dbReference type="CDD" id="cd06288">
    <property type="entry name" value="PBP1_sucrose_transcription_regulator"/>
    <property type="match status" value="1"/>
</dbReference>
<dbReference type="AlphaFoldDB" id="A0A087DNC4"/>
<dbReference type="Pfam" id="PF13377">
    <property type="entry name" value="Peripla_BP_3"/>
    <property type="match status" value="1"/>
</dbReference>
<dbReference type="EMBL" id="JGZP01000014">
    <property type="protein sequence ID" value="KFI97024.1"/>
    <property type="molecule type" value="Genomic_DNA"/>
</dbReference>
<dbReference type="PANTHER" id="PTHR30146">
    <property type="entry name" value="LACI-RELATED TRANSCRIPTIONAL REPRESSOR"/>
    <property type="match status" value="1"/>
</dbReference>
<dbReference type="InterPro" id="IPR028082">
    <property type="entry name" value="Peripla_BP_I"/>
</dbReference>
<dbReference type="GO" id="GO:0003700">
    <property type="term" value="F:DNA-binding transcription factor activity"/>
    <property type="evidence" value="ECO:0007669"/>
    <property type="project" value="TreeGrafter"/>
</dbReference>
<keyword evidence="3" id="KW-0804">Transcription</keyword>
<accession>A0A087DNC4</accession>
<dbReference type="RefSeq" id="WP_051922950.1">
    <property type="nucleotide sequence ID" value="NZ_JGZP01000014.1"/>
</dbReference>
<evidence type="ECO:0000259" key="4">
    <source>
        <dbReference type="PROSITE" id="PS50932"/>
    </source>
</evidence>
<feature type="domain" description="HTH lacI-type" evidence="4">
    <location>
        <begin position="16"/>
        <end position="67"/>
    </location>
</feature>
<dbReference type="Gene3D" id="1.10.260.40">
    <property type="entry name" value="lambda repressor-like DNA-binding domains"/>
    <property type="match status" value="1"/>
</dbReference>
<protein>
    <submittedName>
        <fullName evidence="5">LacI family transcriptional regulator</fullName>
    </submittedName>
</protein>
<proteinExistence type="predicted"/>
<reference evidence="5 6" key="1">
    <citation type="submission" date="2014-03" db="EMBL/GenBank/DDBJ databases">
        <title>Genomics of Bifidobacteria.</title>
        <authorList>
            <person name="Ventura M."/>
            <person name="Milani C."/>
            <person name="Lugli G.A."/>
        </authorList>
    </citation>
    <scope>NUCLEOTIDE SEQUENCE [LARGE SCALE GENOMIC DNA]</scope>
    <source>
        <strain evidence="5 6">DSM 23968</strain>
    </source>
</reference>
<dbReference type="InterPro" id="IPR010982">
    <property type="entry name" value="Lambda_DNA-bd_dom_sf"/>
</dbReference>
<comment type="caution">
    <text evidence="5">The sequence shown here is derived from an EMBL/GenBank/DDBJ whole genome shotgun (WGS) entry which is preliminary data.</text>
</comment>
<keyword evidence="6" id="KW-1185">Reference proteome</keyword>
<dbReference type="InterPro" id="IPR046335">
    <property type="entry name" value="LacI/GalR-like_sensor"/>
</dbReference>
<dbReference type="InterPro" id="IPR000843">
    <property type="entry name" value="HTH_LacI"/>
</dbReference>